<sequence length="1086" mass="120403">GIITRDVAYEKQFCYHTALSIDATLHFGFLLAVDKKKFKWRFSKDSWALALKTVEENRWTIQVVSFYKRPSQQGQPASSSVNQKVFKTFKCIPMSSDDGTKTLLHIRSCHHTNATSPLAIITHTKSSKDNAAEQIHHGPVFIQEPSDVIYSENSEKAEVLLNCIAKGSPLLHYGWKQNGTDIDLSMSYHYRLVGGSLAINNPHKKQDIGTYQCLVTNSFGTILSRKAKLQFAYLENFEAKARSAVSVREGQGVVLFCAPPPHYGDLSFAWIFNNNPLYVEEDDRRFVSQETGNLYIAKVEASDVGIYTCDVSNREIKQSVQGPPTPLVLRSDGVMGEYEPKIERSDDIPLARKISTSKGILEVPDFQQEDEGFYECIARNVQGSNIARGQLFTYAVPEWNKNIENTQLSLYETLVWECEAIGKPKPSYSWFKNGKPLTSEERIQIENGTLTISMLNISDSGLYQCIAENKYDSIYSNAELRVMASAPDFSKYPMKKTSVVHVGGEVTIGCKPSASPKAVINWKKGTEPLQQGKRIFVLEDNSLKIYNITKSDAGVYSCIAMNQFGVVRNSGNLIVKEKTVIINPPCDIDVIVGESVVLPCQVSKDPSIEVVFSWSFNGDLIDFKRRMTHFERAGGDSVGDLMIRNIQLNHAGKYTCTVQTLMDTLSASAEVIVRGIPGPPKEVTIEYISSTTAVLNWKSGAENNSPVHTYTVQTRTPFSVGWQAVLTVPEVINGKTHTATVVDLNPWVEYEFRVVAANSVGIGEPSAPSELLRTKASIPTVAPTNVSGGGGSRSELVIMWESIPEELQNGEGFGYLIMFRPLGSFSWTKAVVTSVEASKYIYRNESIPSLFPFEVKVGVFNHEGIGTLSPVFLVYSGEDEPQIAPTGMSVQSFSSSEMEVSWNPLVWTRHTGRILGYEVLYWMDDSKDSTTGKIRVNSNVTAKNITSLKANTMYFATVRAYNTAGTGPSSVPVNVTTKKSPPSQRPANIVWRLTSSKICLNWDHVKTMENESDILYRQNRQSTTHILKTNITSAELLVPLEDDYLIEIKTVSDGGDGSSSEEIRIPNHSSESSPPCSFIPLSLPPK</sequence>
<proteinExistence type="inferred from homology"/>
<feature type="domain" description="Fibronectin type-III" evidence="15">
    <location>
        <begin position="782"/>
        <end position="879"/>
    </location>
</feature>
<dbReference type="PANTHER" id="PTHR44170">
    <property type="entry name" value="PROTEIN SIDEKICK"/>
    <property type="match status" value="1"/>
</dbReference>
<keyword evidence="7" id="KW-0130">Cell adhesion</keyword>
<dbReference type="InterPro" id="IPR036179">
    <property type="entry name" value="Ig-like_dom_sf"/>
</dbReference>
<dbReference type="FunFam" id="2.60.40.10:FF:000047">
    <property type="entry name" value="Contactin 1"/>
    <property type="match status" value="1"/>
</dbReference>
<dbReference type="GO" id="GO:0030424">
    <property type="term" value="C:axon"/>
    <property type="evidence" value="ECO:0007669"/>
    <property type="project" value="TreeGrafter"/>
</dbReference>
<keyword evidence="5" id="KW-0732">Signal</keyword>
<dbReference type="SMART" id="SM00409">
    <property type="entry name" value="IG"/>
    <property type="match status" value="5"/>
</dbReference>
<keyword evidence="17" id="KW-1185">Reference proteome</keyword>
<dbReference type="SUPFAM" id="SSF49265">
    <property type="entry name" value="Fibronectin type III"/>
    <property type="match status" value="2"/>
</dbReference>
<dbReference type="FunFam" id="2.60.40.10:FF:000028">
    <property type="entry name" value="Neuronal cell adhesion molecule"/>
    <property type="match status" value="1"/>
</dbReference>
<feature type="region of interest" description="Disordered" evidence="13">
    <location>
        <begin position="1051"/>
        <end position="1086"/>
    </location>
</feature>
<evidence type="ECO:0000313" key="17">
    <source>
        <dbReference type="Proteomes" id="UP000018936"/>
    </source>
</evidence>
<keyword evidence="11" id="KW-0449">Lipoprotein</keyword>
<evidence type="ECO:0000259" key="15">
    <source>
        <dbReference type="PROSITE" id="PS50853"/>
    </source>
</evidence>
<feature type="domain" description="Ig-like" evidence="14">
    <location>
        <begin position="487"/>
        <end position="581"/>
    </location>
</feature>
<name>V8NRM0_OPHHA</name>
<dbReference type="InterPro" id="IPR003599">
    <property type="entry name" value="Ig_sub"/>
</dbReference>
<dbReference type="OrthoDB" id="5982258at2759"/>
<organism evidence="16 17">
    <name type="scientific">Ophiophagus hannah</name>
    <name type="common">King cobra</name>
    <name type="synonym">Naja hannah</name>
    <dbReference type="NCBI Taxonomy" id="8665"/>
    <lineage>
        <taxon>Eukaryota</taxon>
        <taxon>Metazoa</taxon>
        <taxon>Chordata</taxon>
        <taxon>Craniata</taxon>
        <taxon>Vertebrata</taxon>
        <taxon>Euteleostomi</taxon>
        <taxon>Lepidosauria</taxon>
        <taxon>Squamata</taxon>
        <taxon>Bifurcata</taxon>
        <taxon>Unidentata</taxon>
        <taxon>Episquamata</taxon>
        <taxon>Toxicofera</taxon>
        <taxon>Serpentes</taxon>
        <taxon>Colubroidea</taxon>
        <taxon>Elapidae</taxon>
        <taxon>Elapinae</taxon>
        <taxon>Ophiophagus</taxon>
    </lineage>
</organism>
<dbReference type="PROSITE" id="PS50853">
    <property type="entry name" value="FN3"/>
    <property type="match status" value="3"/>
</dbReference>
<keyword evidence="6" id="KW-0677">Repeat</keyword>
<keyword evidence="4" id="KW-0336">GPI-anchor</keyword>
<dbReference type="SMART" id="SM00060">
    <property type="entry name" value="FN3"/>
    <property type="match status" value="4"/>
</dbReference>
<dbReference type="Pfam" id="PF00041">
    <property type="entry name" value="fn3"/>
    <property type="match status" value="2"/>
</dbReference>
<keyword evidence="12" id="KW-0393">Immunoglobulin domain</keyword>
<dbReference type="FunFam" id="2.60.40.10:FF:000054">
    <property type="entry name" value="Contactin 1"/>
    <property type="match status" value="1"/>
</dbReference>
<feature type="non-terminal residue" evidence="16">
    <location>
        <position position="1086"/>
    </location>
</feature>
<evidence type="ECO:0000256" key="8">
    <source>
        <dbReference type="ARBA" id="ARBA00023136"/>
    </source>
</evidence>
<dbReference type="CDD" id="cd00063">
    <property type="entry name" value="FN3"/>
    <property type="match status" value="3"/>
</dbReference>
<dbReference type="InterPro" id="IPR007110">
    <property type="entry name" value="Ig-like_dom"/>
</dbReference>
<feature type="domain" description="Fibronectin type-III" evidence="15">
    <location>
        <begin position="884"/>
        <end position="980"/>
    </location>
</feature>
<dbReference type="SMART" id="SM00408">
    <property type="entry name" value="IGc2"/>
    <property type="match status" value="5"/>
</dbReference>
<evidence type="ECO:0000256" key="7">
    <source>
        <dbReference type="ARBA" id="ARBA00022889"/>
    </source>
</evidence>
<dbReference type="FunFam" id="2.60.40.10:FF:000064">
    <property type="entry name" value="Contactin 1"/>
    <property type="match status" value="1"/>
</dbReference>
<comment type="subcellular location">
    <subcellularLocation>
        <location evidence="1">Cell membrane</location>
        <topology evidence="1">Lipid-anchor</topology>
        <topology evidence="1">GPI-anchor</topology>
    </subcellularLocation>
</comment>
<dbReference type="FunFam" id="2.60.40.10:FF:000044">
    <property type="entry name" value="Contactin 1"/>
    <property type="match status" value="1"/>
</dbReference>
<evidence type="ECO:0000256" key="2">
    <source>
        <dbReference type="ARBA" id="ARBA00009812"/>
    </source>
</evidence>
<feature type="domain" description="Ig-like" evidence="14">
    <location>
        <begin position="139"/>
        <end position="230"/>
    </location>
</feature>
<dbReference type="FunFam" id="2.60.40.10:FF:000004">
    <property type="entry name" value="DCC isoform 1"/>
    <property type="match status" value="2"/>
</dbReference>
<feature type="domain" description="Fibronectin type-III" evidence="15">
    <location>
        <begin position="679"/>
        <end position="777"/>
    </location>
</feature>
<dbReference type="FunFam" id="2.60.40.10:FF:000035">
    <property type="entry name" value="Contactin 1"/>
    <property type="match status" value="1"/>
</dbReference>
<comment type="similarity">
    <text evidence="2">Belongs to the immunoglobulin superfamily. Contactin family.</text>
</comment>
<evidence type="ECO:0000256" key="11">
    <source>
        <dbReference type="ARBA" id="ARBA00023288"/>
    </source>
</evidence>
<dbReference type="InterPro" id="IPR003961">
    <property type="entry name" value="FN3_dom"/>
</dbReference>
<accession>V8NRM0</accession>
<evidence type="ECO:0000259" key="14">
    <source>
        <dbReference type="PROSITE" id="PS50835"/>
    </source>
</evidence>
<feature type="domain" description="Ig-like" evidence="14">
    <location>
        <begin position="593"/>
        <end position="666"/>
    </location>
</feature>
<dbReference type="EMBL" id="AZIM01002141">
    <property type="protein sequence ID" value="ETE64710.1"/>
    <property type="molecule type" value="Genomic_DNA"/>
</dbReference>
<evidence type="ECO:0000256" key="6">
    <source>
        <dbReference type="ARBA" id="ARBA00022737"/>
    </source>
</evidence>
<dbReference type="PANTHER" id="PTHR44170:SF38">
    <property type="entry name" value="CONTACTIN 6"/>
    <property type="match status" value="1"/>
</dbReference>
<dbReference type="InterPro" id="IPR013098">
    <property type="entry name" value="Ig_I-set"/>
</dbReference>
<dbReference type="InterPro" id="IPR036116">
    <property type="entry name" value="FN3_sf"/>
</dbReference>
<dbReference type="Pfam" id="PF07679">
    <property type="entry name" value="I-set"/>
    <property type="match status" value="5"/>
</dbReference>
<evidence type="ECO:0000256" key="10">
    <source>
        <dbReference type="ARBA" id="ARBA00023180"/>
    </source>
</evidence>
<evidence type="ECO:0000256" key="5">
    <source>
        <dbReference type="ARBA" id="ARBA00022729"/>
    </source>
</evidence>
<dbReference type="FunFam" id="2.60.40.10:FF:000052">
    <property type="entry name" value="Contactin 1"/>
    <property type="match status" value="1"/>
</dbReference>
<dbReference type="AlphaFoldDB" id="V8NRM0"/>
<comment type="caution">
    <text evidence="16">The sequence shown here is derived from an EMBL/GenBank/DDBJ whole genome shotgun (WGS) entry which is preliminary data.</text>
</comment>
<feature type="domain" description="Ig-like" evidence="14">
    <location>
        <begin position="397"/>
        <end position="481"/>
    </location>
</feature>
<dbReference type="GO" id="GO:0007420">
    <property type="term" value="P:brain development"/>
    <property type="evidence" value="ECO:0007669"/>
    <property type="project" value="TreeGrafter"/>
</dbReference>
<evidence type="ECO:0000313" key="16">
    <source>
        <dbReference type="EMBL" id="ETE64710.1"/>
    </source>
</evidence>
<evidence type="ECO:0000256" key="4">
    <source>
        <dbReference type="ARBA" id="ARBA00022622"/>
    </source>
</evidence>
<protein>
    <submittedName>
        <fullName evidence="16">Contactin-6</fullName>
    </submittedName>
</protein>
<dbReference type="Proteomes" id="UP000018936">
    <property type="component" value="Unassembled WGS sequence"/>
</dbReference>
<keyword evidence="8" id="KW-0472">Membrane</keyword>
<dbReference type="GO" id="GO:0098552">
    <property type="term" value="C:side of membrane"/>
    <property type="evidence" value="ECO:0007669"/>
    <property type="project" value="UniProtKB-KW"/>
</dbReference>
<dbReference type="InterPro" id="IPR003598">
    <property type="entry name" value="Ig_sub2"/>
</dbReference>
<keyword evidence="10" id="KW-0325">Glycoprotein</keyword>
<dbReference type="PROSITE" id="PS50835">
    <property type="entry name" value="IG_LIKE"/>
    <property type="match status" value="5"/>
</dbReference>
<dbReference type="Gene3D" id="2.60.40.10">
    <property type="entry name" value="Immunoglobulins"/>
    <property type="match status" value="10"/>
</dbReference>
<feature type="domain" description="Ig-like" evidence="14">
    <location>
        <begin position="235"/>
        <end position="321"/>
    </location>
</feature>
<keyword evidence="3" id="KW-1003">Cell membrane</keyword>
<evidence type="ECO:0000256" key="12">
    <source>
        <dbReference type="ARBA" id="ARBA00023319"/>
    </source>
</evidence>
<evidence type="ECO:0000256" key="9">
    <source>
        <dbReference type="ARBA" id="ARBA00023157"/>
    </source>
</evidence>
<evidence type="ECO:0000256" key="3">
    <source>
        <dbReference type="ARBA" id="ARBA00022475"/>
    </source>
</evidence>
<evidence type="ECO:0000256" key="13">
    <source>
        <dbReference type="SAM" id="MobiDB-lite"/>
    </source>
</evidence>
<keyword evidence="9" id="KW-1015">Disulfide bond</keyword>
<dbReference type="GO" id="GO:0005886">
    <property type="term" value="C:plasma membrane"/>
    <property type="evidence" value="ECO:0007669"/>
    <property type="project" value="UniProtKB-SubCell"/>
</dbReference>
<reference evidence="16 17" key="1">
    <citation type="journal article" date="2013" name="Proc. Natl. Acad. Sci. U.S.A.">
        <title>The king cobra genome reveals dynamic gene evolution and adaptation in the snake venom system.</title>
        <authorList>
            <person name="Vonk F.J."/>
            <person name="Casewell N.R."/>
            <person name="Henkel C.V."/>
            <person name="Heimberg A.M."/>
            <person name="Jansen H.J."/>
            <person name="McCleary R.J."/>
            <person name="Kerkkamp H.M."/>
            <person name="Vos R.A."/>
            <person name="Guerreiro I."/>
            <person name="Calvete J.J."/>
            <person name="Wuster W."/>
            <person name="Woods A.E."/>
            <person name="Logan J.M."/>
            <person name="Harrison R.A."/>
            <person name="Castoe T.A."/>
            <person name="de Koning A.P."/>
            <person name="Pollock D.D."/>
            <person name="Yandell M."/>
            <person name="Calderon D."/>
            <person name="Renjifo C."/>
            <person name="Currier R.B."/>
            <person name="Salgado D."/>
            <person name="Pla D."/>
            <person name="Sanz L."/>
            <person name="Hyder A.S."/>
            <person name="Ribeiro J.M."/>
            <person name="Arntzen J.W."/>
            <person name="van den Thillart G.E."/>
            <person name="Boetzer M."/>
            <person name="Pirovano W."/>
            <person name="Dirks R.P."/>
            <person name="Spaink H.P."/>
            <person name="Duboule D."/>
            <person name="McGlinn E."/>
            <person name="Kini R.M."/>
            <person name="Richardson M.K."/>
        </authorList>
    </citation>
    <scope>NUCLEOTIDE SEQUENCE</scope>
    <source>
        <tissue evidence="16">Blood</tissue>
    </source>
</reference>
<dbReference type="GO" id="GO:0098632">
    <property type="term" value="F:cell-cell adhesion mediator activity"/>
    <property type="evidence" value="ECO:0007669"/>
    <property type="project" value="TreeGrafter"/>
</dbReference>
<dbReference type="SUPFAM" id="SSF48726">
    <property type="entry name" value="Immunoglobulin"/>
    <property type="match status" value="6"/>
</dbReference>
<feature type="non-terminal residue" evidence="16">
    <location>
        <position position="1"/>
    </location>
</feature>
<dbReference type="InterPro" id="IPR013783">
    <property type="entry name" value="Ig-like_fold"/>
</dbReference>
<gene>
    <name evidence="16" type="primary">CNTN6</name>
    <name evidence="16" type="ORF">L345_09521</name>
</gene>
<dbReference type="GO" id="GO:0007411">
    <property type="term" value="P:axon guidance"/>
    <property type="evidence" value="ECO:0007669"/>
    <property type="project" value="TreeGrafter"/>
</dbReference>
<evidence type="ECO:0000256" key="1">
    <source>
        <dbReference type="ARBA" id="ARBA00004609"/>
    </source>
</evidence>